<evidence type="ECO:0000256" key="7">
    <source>
        <dbReference type="ARBA" id="ARBA00025034"/>
    </source>
</evidence>
<evidence type="ECO:0000259" key="14">
    <source>
        <dbReference type="Pfam" id="PF02096"/>
    </source>
</evidence>
<dbReference type="PANTHER" id="PTHR12428">
    <property type="entry name" value="OXA1"/>
    <property type="match status" value="1"/>
</dbReference>
<proteinExistence type="inferred from homology"/>
<dbReference type="Pfam" id="PF02096">
    <property type="entry name" value="60KD_IMP"/>
    <property type="match status" value="1"/>
</dbReference>
<comment type="function">
    <text evidence="7">Required for the insertion and/or proper folding and/or complex formation of integral membrane proteins into the membrane. Involved in integration of membrane proteins that insert both dependently and independently of the Sec translocase complex, as well as at least some lipoproteins. Aids folding of multispanning membrane proteins.</text>
</comment>
<keyword evidence="5 13" id="KW-1133">Transmembrane helix</keyword>
<feature type="transmembrane region" description="Helical" evidence="13">
    <location>
        <begin position="20"/>
        <end position="42"/>
    </location>
</feature>
<evidence type="ECO:0000256" key="10">
    <source>
        <dbReference type="ARBA" id="ARBA00033245"/>
    </source>
</evidence>
<feature type="domain" description="Membrane insertase YidC/Oxa/ALB C-terminal" evidence="14">
    <location>
        <begin position="29"/>
        <end position="237"/>
    </location>
</feature>
<dbReference type="RefSeq" id="WP_222980688.1">
    <property type="nucleotide sequence ID" value="NZ_JAINVZ010000020.1"/>
</dbReference>
<evidence type="ECO:0000256" key="9">
    <source>
        <dbReference type="ARBA" id="ARBA00031538"/>
    </source>
</evidence>
<evidence type="ECO:0000256" key="11">
    <source>
        <dbReference type="ARBA" id="ARBA00033342"/>
    </source>
</evidence>
<gene>
    <name evidence="15" type="primary">yidC</name>
    <name evidence="15" type="ORF">K7472_24345</name>
</gene>
<evidence type="ECO:0000256" key="3">
    <source>
        <dbReference type="ARBA" id="ARBA00015325"/>
    </source>
</evidence>
<evidence type="ECO:0000256" key="12">
    <source>
        <dbReference type="RuleBase" id="RU003945"/>
    </source>
</evidence>
<comment type="subcellular location">
    <subcellularLocation>
        <location evidence="1 12">Membrane</location>
        <topology evidence="1 12">Multi-pass membrane protein</topology>
    </subcellularLocation>
</comment>
<evidence type="ECO:0000256" key="2">
    <source>
        <dbReference type="ARBA" id="ARBA00010527"/>
    </source>
</evidence>
<comment type="subunit">
    <text evidence="8">Interacts with the Sec translocase complex via SecD. Specifically interacts with transmembrane segments of nascent integral membrane proteins during membrane integration.</text>
</comment>
<evidence type="ECO:0000256" key="4">
    <source>
        <dbReference type="ARBA" id="ARBA00022692"/>
    </source>
</evidence>
<dbReference type="InterPro" id="IPR028055">
    <property type="entry name" value="YidC/Oxa/ALB_C"/>
</dbReference>
<evidence type="ECO:0000256" key="1">
    <source>
        <dbReference type="ARBA" id="ARBA00004141"/>
    </source>
</evidence>
<dbReference type="EMBL" id="JAINVZ010000020">
    <property type="protein sequence ID" value="MBY8887946.1"/>
    <property type="molecule type" value="Genomic_DNA"/>
</dbReference>
<keyword evidence="4 12" id="KW-0812">Transmembrane</keyword>
<evidence type="ECO:0000256" key="6">
    <source>
        <dbReference type="ARBA" id="ARBA00023136"/>
    </source>
</evidence>
<accession>A0ABS7QXK5</accession>
<dbReference type="PANTHER" id="PTHR12428:SF65">
    <property type="entry name" value="CYTOCHROME C OXIDASE ASSEMBLY PROTEIN COX18, MITOCHONDRIAL"/>
    <property type="match status" value="1"/>
</dbReference>
<comment type="caution">
    <text evidence="15">The sequence shown here is derived from an EMBL/GenBank/DDBJ whole genome shotgun (WGS) entry which is preliminary data.</text>
</comment>
<sequence>MSVYTPLVTVLSHLADGLRPLLGASATAAAIVLFTVCVRLALHPLARAAVRGERARARLAPRIARLNARHRGDPERLRAALTELSAREGVSPVAGCLPMLVQLPFFFVMNRLFWTGGGGLLGHATLLGVPLEGRWAEALRDGGPFGAHGLVFLALFAVVAVVATWTYRRTRAAAAAASGAGALGGVAAVGPVGGGAVARMTPWLSFATLLTVAVVPLAAGLYTVTTVTWTAVERAWLSRERQVAPGAVASTG</sequence>
<dbReference type="Proteomes" id="UP001198565">
    <property type="component" value="Unassembled WGS sequence"/>
</dbReference>
<name>A0ABS7QXK5_9ACTN</name>
<feature type="transmembrane region" description="Helical" evidence="13">
    <location>
        <begin position="112"/>
        <end position="129"/>
    </location>
</feature>
<comment type="similarity">
    <text evidence="2">Belongs to the OXA1/ALB3/YidC family. Type 1 subfamily.</text>
</comment>
<evidence type="ECO:0000256" key="5">
    <source>
        <dbReference type="ARBA" id="ARBA00022989"/>
    </source>
</evidence>
<evidence type="ECO:0000313" key="15">
    <source>
        <dbReference type="EMBL" id="MBY8887946.1"/>
    </source>
</evidence>
<dbReference type="InterPro" id="IPR001708">
    <property type="entry name" value="YidC/ALB3/OXA1/COX18"/>
</dbReference>
<protein>
    <recommendedName>
        <fullName evidence="3">Membrane protein insertase YidC</fullName>
    </recommendedName>
    <alternativeName>
        <fullName evidence="11">Foldase YidC</fullName>
    </alternativeName>
    <alternativeName>
        <fullName evidence="10">Membrane integrase YidC</fullName>
    </alternativeName>
    <alternativeName>
        <fullName evidence="9">Membrane protein YidC</fullName>
    </alternativeName>
</protein>
<feature type="transmembrane region" description="Helical" evidence="13">
    <location>
        <begin position="174"/>
        <end position="197"/>
    </location>
</feature>
<organism evidence="15 16">
    <name type="scientific">Streptantibioticus parmotrematis</name>
    <dbReference type="NCBI Taxonomy" id="2873249"/>
    <lineage>
        <taxon>Bacteria</taxon>
        <taxon>Bacillati</taxon>
        <taxon>Actinomycetota</taxon>
        <taxon>Actinomycetes</taxon>
        <taxon>Kitasatosporales</taxon>
        <taxon>Streptomycetaceae</taxon>
        <taxon>Streptantibioticus</taxon>
    </lineage>
</organism>
<evidence type="ECO:0000313" key="16">
    <source>
        <dbReference type="Proteomes" id="UP001198565"/>
    </source>
</evidence>
<keyword evidence="6 13" id="KW-0472">Membrane</keyword>
<reference evidence="15 16" key="1">
    <citation type="submission" date="2021-08" db="EMBL/GenBank/DDBJ databases">
        <title>Streptomyces sp. PTM05 isolated from lichen.</title>
        <authorList>
            <person name="Somphong A."/>
            <person name="Phongsopitanun W."/>
            <person name="Tanasupawat S."/>
        </authorList>
    </citation>
    <scope>NUCLEOTIDE SEQUENCE [LARGE SCALE GENOMIC DNA]</scope>
    <source>
        <strain evidence="15 16">Ptm05</strain>
    </source>
</reference>
<keyword evidence="16" id="KW-1185">Reference proteome</keyword>
<feature type="transmembrane region" description="Helical" evidence="13">
    <location>
        <begin position="149"/>
        <end position="167"/>
    </location>
</feature>
<feature type="transmembrane region" description="Helical" evidence="13">
    <location>
        <begin position="203"/>
        <end position="232"/>
    </location>
</feature>
<evidence type="ECO:0000256" key="8">
    <source>
        <dbReference type="ARBA" id="ARBA00026028"/>
    </source>
</evidence>
<evidence type="ECO:0000256" key="13">
    <source>
        <dbReference type="SAM" id="Phobius"/>
    </source>
</evidence>
<dbReference type="NCBIfam" id="TIGR03592">
    <property type="entry name" value="yidC_oxa1_cterm"/>
    <property type="match status" value="1"/>
</dbReference>